<name>A0A0K1JF39_9MICO</name>
<keyword evidence="6 9" id="KW-1133">Transmembrane helix</keyword>
<feature type="compositionally biased region" description="Low complexity" evidence="8">
    <location>
        <begin position="378"/>
        <end position="393"/>
    </location>
</feature>
<reference evidence="10 11" key="1">
    <citation type="submission" date="2015-03" db="EMBL/GenBank/DDBJ databases">
        <title>Luteipulveratus halotolerans sp. nov., a novel actinobacterium (Dermacoccaceae) from Sarawak, Malaysia.</title>
        <authorList>
            <person name="Juboi H."/>
            <person name="Basik A."/>
            <person name="Shamsul S.S."/>
            <person name="Arnold P."/>
            <person name="Schmitt E.K."/>
            <person name="Sanglier J.-J."/>
            <person name="Yeo T."/>
        </authorList>
    </citation>
    <scope>NUCLEOTIDE SEQUENCE [LARGE SCALE GENOMIC DNA]</scope>
    <source>
        <strain evidence="10 11">MN07-A0370</strain>
    </source>
</reference>
<keyword evidence="5 9" id="KW-0812">Transmembrane</keyword>
<feature type="transmembrane region" description="Helical" evidence="9">
    <location>
        <begin position="235"/>
        <end position="255"/>
    </location>
</feature>
<feature type="transmembrane region" description="Helical" evidence="9">
    <location>
        <begin position="261"/>
        <end position="289"/>
    </location>
</feature>
<feature type="transmembrane region" description="Helical" evidence="9">
    <location>
        <begin position="57"/>
        <end position="78"/>
    </location>
</feature>
<evidence type="ECO:0000256" key="5">
    <source>
        <dbReference type="ARBA" id="ARBA00022692"/>
    </source>
</evidence>
<dbReference type="GO" id="GO:0055085">
    <property type="term" value="P:transmembrane transport"/>
    <property type="evidence" value="ECO:0007669"/>
    <property type="project" value="TreeGrafter"/>
</dbReference>
<evidence type="ECO:0000256" key="7">
    <source>
        <dbReference type="ARBA" id="ARBA00023136"/>
    </source>
</evidence>
<dbReference type="PANTHER" id="PTHR21716">
    <property type="entry name" value="TRANSMEMBRANE PROTEIN"/>
    <property type="match status" value="1"/>
</dbReference>
<feature type="transmembrane region" description="Helical" evidence="9">
    <location>
        <begin position="90"/>
        <end position="111"/>
    </location>
</feature>
<keyword evidence="11" id="KW-1185">Reference proteome</keyword>
<evidence type="ECO:0000256" key="9">
    <source>
        <dbReference type="SAM" id="Phobius"/>
    </source>
</evidence>
<evidence type="ECO:0000256" key="4">
    <source>
        <dbReference type="ARBA" id="ARBA00022475"/>
    </source>
</evidence>
<dbReference type="EMBL" id="CP011112">
    <property type="protein sequence ID" value="AKU15329.1"/>
    <property type="molecule type" value="Genomic_DNA"/>
</dbReference>
<feature type="transmembrane region" description="Helical" evidence="9">
    <location>
        <begin position="177"/>
        <end position="196"/>
    </location>
</feature>
<evidence type="ECO:0000313" key="10">
    <source>
        <dbReference type="EMBL" id="AKU15329.1"/>
    </source>
</evidence>
<keyword evidence="4" id="KW-1003">Cell membrane</keyword>
<dbReference type="Pfam" id="PF01594">
    <property type="entry name" value="AI-2E_transport"/>
    <property type="match status" value="1"/>
</dbReference>
<sequence>MPMTAPDSPASSASPENGGRDPRLEVAFGVRVAAWWSVCFVAIIVALWLLVRLLNSISLVTITVTVAVMITALLEPAVRFLHRLGVPRALAGILVFVLGIVGLSFLVWFVVTQVTDSSELIQNELQDAAETIRDWLINGPLELKVQDAEKYTTNLGDTLSEHRDTIVNGFLQTANSAIAIISGSVFCLFATLFLMLDDGAIFRWFVRIFPPHTREHVAEGGVAAWKTLTVYMRSLVLLAALNALAMVPVMMIAGMPLVVPLAVLLFLGSLVPLIGVLVAGAVVCLIALVANGITSAIVVGIALVLVVQLFGNLLNPIILGKFVNIHPLAILVTVTAGTLVAGIFGAFVAVPLVAVINNVAHAVRQHHRSLPGNVAEPAGDANGSAGDAAGDADGATRQEA</sequence>
<protein>
    <recommendedName>
        <fullName evidence="12">Permease</fullName>
    </recommendedName>
</protein>
<evidence type="ECO:0000256" key="1">
    <source>
        <dbReference type="ARBA" id="ARBA00004651"/>
    </source>
</evidence>
<dbReference type="KEGG" id="lmoi:VV02_04735"/>
<evidence type="ECO:0000256" key="3">
    <source>
        <dbReference type="ARBA" id="ARBA00022448"/>
    </source>
</evidence>
<feature type="transmembrane region" description="Helical" evidence="9">
    <location>
        <begin position="296"/>
        <end position="318"/>
    </location>
</feature>
<comment type="subcellular location">
    <subcellularLocation>
        <location evidence="1">Cell membrane</location>
        <topology evidence="1">Multi-pass membrane protein</topology>
    </subcellularLocation>
</comment>
<dbReference type="AlphaFoldDB" id="A0A0K1JF39"/>
<feature type="transmembrane region" description="Helical" evidence="9">
    <location>
        <begin position="330"/>
        <end position="356"/>
    </location>
</feature>
<evidence type="ECO:0000256" key="2">
    <source>
        <dbReference type="ARBA" id="ARBA00009773"/>
    </source>
</evidence>
<accession>A0A0K1JF39</accession>
<dbReference type="OrthoDB" id="9784366at2"/>
<evidence type="ECO:0000256" key="8">
    <source>
        <dbReference type="SAM" id="MobiDB-lite"/>
    </source>
</evidence>
<evidence type="ECO:0000256" key="6">
    <source>
        <dbReference type="ARBA" id="ARBA00022989"/>
    </source>
</evidence>
<feature type="region of interest" description="Disordered" evidence="8">
    <location>
        <begin position="374"/>
        <end position="400"/>
    </location>
</feature>
<dbReference type="InterPro" id="IPR002549">
    <property type="entry name" value="AI-2E-like"/>
</dbReference>
<keyword evidence="7 9" id="KW-0472">Membrane</keyword>
<dbReference type="PANTHER" id="PTHR21716:SF53">
    <property type="entry name" value="PERMEASE PERM-RELATED"/>
    <property type="match status" value="1"/>
</dbReference>
<dbReference type="STRING" id="571913.VV02_04735"/>
<comment type="similarity">
    <text evidence="2">Belongs to the autoinducer-2 exporter (AI-2E) (TC 2.A.86) family.</text>
</comment>
<evidence type="ECO:0008006" key="12">
    <source>
        <dbReference type="Google" id="ProtNLM"/>
    </source>
</evidence>
<dbReference type="GO" id="GO:0005886">
    <property type="term" value="C:plasma membrane"/>
    <property type="evidence" value="ECO:0007669"/>
    <property type="project" value="UniProtKB-SubCell"/>
</dbReference>
<organism evidence="10 11">
    <name type="scientific">Luteipulveratus mongoliensis</name>
    <dbReference type="NCBI Taxonomy" id="571913"/>
    <lineage>
        <taxon>Bacteria</taxon>
        <taxon>Bacillati</taxon>
        <taxon>Actinomycetota</taxon>
        <taxon>Actinomycetes</taxon>
        <taxon>Micrococcales</taxon>
        <taxon>Dermacoccaceae</taxon>
        <taxon>Luteipulveratus</taxon>
    </lineage>
</organism>
<gene>
    <name evidence="10" type="ORF">VV02_04735</name>
</gene>
<evidence type="ECO:0000313" key="11">
    <source>
        <dbReference type="Proteomes" id="UP000066480"/>
    </source>
</evidence>
<proteinExistence type="inferred from homology"/>
<dbReference type="Proteomes" id="UP000066480">
    <property type="component" value="Chromosome"/>
</dbReference>
<feature type="transmembrane region" description="Helical" evidence="9">
    <location>
        <begin position="32"/>
        <end position="51"/>
    </location>
</feature>
<keyword evidence="3" id="KW-0813">Transport</keyword>